<accession>A0A419D9U0</accession>
<evidence type="ECO:0000313" key="3">
    <source>
        <dbReference type="Proteomes" id="UP000285655"/>
    </source>
</evidence>
<dbReference type="Proteomes" id="UP000285655">
    <property type="component" value="Unassembled WGS sequence"/>
</dbReference>
<comment type="caution">
    <text evidence="2">The sequence shown here is derived from an EMBL/GenBank/DDBJ whole genome shotgun (WGS) entry which is preliminary data.</text>
</comment>
<proteinExistence type="predicted"/>
<dbReference type="AlphaFoldDB" id="A0A419D9U0"/>
<evidence type="ECO:0000256" key="1">
    <source>
        <dbReference type="SAM" id="MobiDB-lite"/>
    </source>
</evidence>
<sequence length="88" mass="9637">MQCGEIFTGPDLGELQDLRGGPTGDYAPGSCEYQGILRYCMAADIARRDPFYLSGELLMENTHANFIEGTGKNTMPRITAPSFKKLTS</sequence>
<dbReference type="EMBL" id="QZJW01000058">
    <property type="protein sequence ID" value="RJO59895.1"/>
    <property type="molecule type" value="Genomic_DNA"/>
</dbReference>
<reference evidence="2 3" key="1">
    <citation type="journal article" date="2017" name="ISME J.">
        <title>Energy and carbon metabolisms in a deep terrestrial subsurface fluid microbial community.</title>
        <authorList>
            <person name="Momper L."/>
            <person name="Jungbluth S.P."/>
            <person name="Lee M.D."/>
            <person name="Amend J.P."/>
        </authorList>
    </citation>
    <scope>NUCLEOTIDE SEQUENCE [LARGE SCALE GENOMIC DNA]</scope>
    <source>
        <strain evidence="2">SURF_29</strain>
    </source>
</reference>
<organism evidence="2 3">
    <name type="scientific">candidate division WS5 bacterium</name>
    <dbReference type="NCBI Taxonomy" id="2093353"/>
    <lineage>
        <taxon>Bacteria</taxon>
        <taxon>candidate division WS5</taxon>
    </lineage>
</organism>
<evidence type="ECO:0000313" key="2">
    <source>
        <dbReference type="EMBL" id="RJO59895.1"/>
    </source>
</evidence>
<name>A0A419D9U0_9BACT</name>
<feature type="region of interest" description="Disordered" evidence="1">
    <location>
        <begin position="1"/>
        <end position="21"/>
    </location>
</feature>
<gene>
    <name evidence="2" type="ORF">C4544_07370</name>
</gene>
<protein>
    <submittedName>
        <fullName evidence="2">Uncharacterized protein</fullName>
    </submittedName>
</protein>